<dbReference type="Gene3D" id="3.40.50.1820">
    <property type="entry name" value="alpha/beta hydrolase"/>
    <property type="match status" value="1"/>
</dbReference>
<protein>
    <submittedName>
        <fullName evidence="8">Vitellogenic carboxypeptidase</fullName>
    </submittedName>
</protein>
<proteinExistence type="inferred from homology"/>
<dbReference type="PANTHER" id="PTHR11802">
    <property type="entry name" value="SERINE PROTEASE FAMILY S10 SERINE CARBOXYPEPTIDASE"/>
    <property type="match status" value="1"/>
</dbReference>
<evidence type="ECO:0000256" key="4">
    <source>
        <dbReference type="ARBA" id="ARBA00022729"/>
    </source>
</evidence>
<evidence type="ECO:0000256" key="3">
    <source>
        <dbReference type="ARBA" id="ARBA00022670"/>
    </source>
</evidence>
<dbReference type="GO" id="GO:0004185">
    <property type="term" value="F:serine-type carboxypeptidase activity"/>
    <property type="evidence" value="ECO:0007669"/>
    <property type="project" value="InterPro"/>
</dbReference>
<dbReference type="InterPro" id="IPR033124">
    <property type="entry name" value="Ser_caboxypep_his_AS"/>
</dbReference>
<keyword evidence="3" id="KW-0645">Protease</keyword>
<gene>
    <name evidence="8" type="primary">VCP_1</name>
    <name evidence="8" type="ORF">Bhyg_16900</name>
</gene>
<evidence type="ECO:0000313" key="8">
    <source>
        <dbReference type="EMBL" id="KAJ6633431.1"/>
    </source>
</evidence>
<feature type="signal peptide" evidence="7">
    <location>
        <begin position="1"/>
        <end position="19"/>
    </location>
</feature>
<keyword evidence="5" id="KW-0378">Hydrolase</keyword>
<keyword evidence="2 8" id="KW-0121">Carboxypeptidase</keyword>
<evidence type="ECO:0000256" key="6">
    <source>
        <dbReference type="ARBA" id="ARBA00023180"/>
    </source>
</evidence>
<dbReference type="PRINTS" id="PR00724">
    <property type="entry name" value="CRBOXYPTASEC"/>
</dbReference>
<dbReference type="InterPro" id="IPR029058">
    <property type="entry name" value="AB_hydrolase_fold"/>
</dbReference>
<dbReference type="InterPro" id="IPR001563">
    <property type="entry name" value="Peptidase_S10"/>
</dbReference>
<evidence type="ECO:0000256" key="2">
    <source>
        <dbReference type="ARBA" id="ARBA00022645"/>
    </source>
</evidence>
<dbReference type="AlphaFoldDB" id="A0A9Q0MND8"/>
<dbReference type="GO" id="GO:0006508">
    <property type="term" value="P:proteolysis"/>
    <property type="evidence" value="ECO:0007669"/>
    <property type="project" value="UniProtKB-KW"/>
</dbReference>
<dbReference type="PANTHER" id="PTHR11802:SF472">
    <property type="entry name" value="SERINE CARBOXYPEPTIDASE CPVL-RELATED"/>
    <property type="match status" value="1"/>
</dbReference>
<evidence type="ECO:0000313" key="9">
    <source>
        <dbReference type="Proteomes" id="UP001151699"/>
    </source>
</evidence>
<sequence length="485" mass="55915">MFRLFELFTFCFNIFLCQSQLFLTSNLPRWKSVDRSAGSGERLILTELIESGEDYLARKRARVDEKYFLDVVSYSGYFTVDDEHQSNLFFWFFPAEGTEHLYQEDVQEDGDDDYNEDVRFHQADNDESDDNRPVVLWLQGGPGSSSLFGLFTENGPFFINDDRISIRKNPYSWHTKYNLIFIDNPVGTGFSFTDPNGYCENITQVAKHLYSGLGQFFQLFPTLALNPFYITGESFAGKYIPAIGYEIYERNKIEDFQINLQGLALGNALSDPYNMLNYGDFAYQTGLVDEIGWRSMKIFEHLAKLYINEPIGKIYWDAQLGAFIEASNYSNVYNILEPQALVFDSFVKFMNQPHIRRAVHVGNQEFAHPHIVYFNLLTDFMTTAIHWTEKLLNEGLRIMYYSGNMDLIVAYPLSEEAYHRMKWDGADVYRTAKRNAFYVNDTLKGYVKKANNFYDVVILNAGHMVPTDAPAAALALLDGFIQNTL</sequence>
<dbReference type="Pfam" id="PF00450">
    <property type="entry name" value="Peptidase_S10"/>
    <property type="match status" value="1"/>
</dbReference>
<dbReference type="SUPFAM" id="SSF53474">
    <property type="entry name" value="alpha/beta-Hydrolases"/>
    <property type="match status" value="1"/>
</dbReference>
<organism evidence="8 9">
    <name type="scientific">Pseudolycoriella hygida</name>
    <dbReference type="NCBI Taxonomy" id="35572"/>
    <lineage>
        <taxon>Eukaryota</taxon>
        <taxon>Metazoa</taxon>
        <taxon>Ecdysozoa</taxon>
        <taxon>Arthropoda</taxon>
        <taxon>Hexapoda</taxon>
        <taxon>Insecta</taxon>
        <taxon>Pterygota</taxon>
        <taxon>Neoptera</taxon>
        <taxon>Endopterygota</taxon>
        <taxon>Diptera</taxon>
        <taxon>Nematocera</taxon>
        <taxon>Sciaroidea</taxon>
        <taxon>Sciaridae</taxon>
        <taxon>Pseudolycoriella</taxon>
    </lineage>
</organism>
<feature type="chain" id="PRO_5040491595" evidence="7">
    <location>
        <begin position="20"/>
        <end position="485"/>
    </location>
</feature>
<name>A0A9Q0MND8_9DIPT</name>
<comment type="similarity">
    <text evidence="1">Belongs to the peptidase S10 family.</text>
</comment>
<comment type="caution">
    <text evidence="8">The sequence shown here is derived from an EMBL/GenBank/DDBJ whole genome shotgun (WGS) entry which is preliminary data.</text>
</comment>
<keyword evidence="9" id="KW-1185">Reference proteome</keyword>
<evidence type="ECO:0000256" key="7">
    <source>
        <dbReference type="SAM" id="SignalP"/>
    </source>
</evidence>
<dbReference type="EMBL" id="WJQU01002015">
    <property type="protein sequence ID" value="KAJ6633431.1"/>
    <property type="molecule type" value="Genomic_DNA"/>
</dbReference>
<dbReference type="PROSITE" id="PS00560">
    <property type="entry name" value="CARBOXYPEPT_SER_HIS"/>
    <property type="match status" value="1"/>
</dbReference>
<keyword evidence="4 7" id="KW-0732">Signal</keyword>
<dbReference type="OrthoDB" id="443318at2759"/>
<evidence type="ECO:0000256" key="5">
    <source>
        <dbReference type="ARBA" id="ARBA00022801"/>
    </source>
</evidence>
<evidence type="ECO:0000256" key="1">
    <source>
        <dbReference type="ARBA" id="ARBA00009431"/>
    </source>
</evidence>
<keyword evidence="6" id="KW-0325">Glycoprotein</keyword>
<dbReference type="Proteomes" id="UP001151699">
    <property type="component" value="Unassembled WGS sequence"/>
</dbReference>
<reference evidence="8" key="1">
    <citation type="submission" date="2022-07" db="EMBL/GenBank/DDBJ databases">
        <authorList>
            <person name="Trinca V."/>
            <person name="Uliana J.V.C."/>
            <person name="Torres T.T."/>
            <person name="Ward R.J."/>
            <person name="Monesi N."/>
        </authorList>
    </citation>
    <scope>NUCLEOTIDE SEQUENCE</scope>
    <source>
        <strain evidence="8">HSMRA1968</strain>
        <tissue evidence="8">Whole embryos</tissue>
    </source>
</reference>
<accession>A0A9Q0MND8</accession>